<dbReference type="OrthoDB" id="7932810at2"/>
<dbReference type="EMBL" id="CP006912">
    <property type="protein sequence ID" value="AHB49811.1"/>
    <property type="molecule type" value="Genomic_DNA"/>
</dbReference>
<dbReference type="KEGG" id="hni:W911_01035"/>
<evidence type="ECO:0000313" key="3">
    <source>
        <dbReference type="Proteomes" id="UP000018542"/>
    </source>
</evidence>
<dbReference type="Proteomes" id="UP000018542">
    <property type="component" value="Chromosome"/>
</dbReference>
<feature type="region of interest" description="Disordered" evidence="1">
    <location>
        <begin position="1"/>
        <end position="20"/>
    </location>
</feature>
<sequence length="252" mass="26988">MPAASEVADPAQHFVPEPASSPDPIPAAFVCRHTGAPCPALASLFASLNPTGPEAREWVQALAPCGFCRVAFEAERDRLRRLRLGQREREILLGAARAGVLVLTERGMARSLSASRRRAAQSLGKAGLVTPASATPNGRSTRAAVTLTDLGRYVMAAYGRFLEGQKPVRWTRPAAGVELPGCDPALLRDEALARTHTALRTTLDDLKGVLVAAIAGRAKDPDVLDRMSRHLEQKATLLKAVLEPLRTRPARG</sequence>
<dbReference type="STRING" id="1029756.W911_01035"/>
<keyword evidence="3" id="KW-1185">Reference proteome</keyword>
<protein>
    <submittedName>
        <fullName evidence="2">Uncharacterized protein</fullName>
    </submittedName>
</protein>
<evidence type="ECO:0000313" key="2">
    <source>
        <dbReference type="EMBL" id="AHB49811.1"/>
    </source>
</evidence>
<gene>
    <name evidence="2" type="ORF">W911_01035</name>
</gene>
<dbReference type="PATRIC" id="fig|1029756.8.peg.221"/>
<name>V5SG25_9HYPH</name>
<accession>V5SG25</accession>
<dbReference type="AlphaFoldDB" id="V5SG25"/>
<organism evidence="2 3">
    <name type="scientific">Hyphomicrobium nitrativorans NL23</name>
    <dbReference type="NCBI Taxonomy" id="1029756"/>
    <lineage>
        <taxon>Bacteria</taxon>
        <taxon>Pseudomonadati</taxon>
        <taxon>Pseudomonadota</taxon>
        <taxon>Alphaproteobacteria</taxon>
        <taxon>Hyphomicrobiales</taxon>
        <taxon>Hyphomicrobiaceae</taxon>
        <taxon>Hyphomicrobium</taxon>
    </lineage>
</organism>
<evidence type="ECO:0000256" key="1">
    <source>
        <dbReference type="SAM" id="MobiDB-lite"/>
    </source>
</evidence>
<proteinExistence type="predicted"/>
<dbReference type="HOGENOM" id="CLU_1101711_0_0_5"/>
<reference evidence="2 3" key="1">
    <citation type="journal article" date="2014" name="Genome Announc.">
        <title>Complete Genome Sequence of Hyphomicrobium nitrativorans Strain NL23, a Denitrifying Bacterium Isolated from Biofilm of a Methanol-Fed Denitrification System Treating Seawater at the Montreal Biodome.</title>
        <authorList>
            <person name="Martineau C."/>
            <person name="Villeneuve C."/>
            <person name="Mauffrey F."/>
            <person name="Villemur R."/>
        </authorList>
    </citation>
    <scope>NUCLEOTIDE SEQUENCE [LARGE SCALE GENOMIC DNA]</scope>
    <source>
        <strain evidence="2">NL23</strain>
    </source>
</reference>